<dbReference type="InterPro" id="IPR026763">
    <property type="entry name" value="TMEM182"/>
</dbReference>
<dbReference type="AlphaFoldDB" id="A0AAD3RF07"/>
<keyword evidence="7" id="KW-0732">Signal</keyword>
<sequence>MSLCTDALTDLLIRIERQWTKQTAKRVAMSSQIKRKEVTQPKGSSNKMFTAKYWLLAAESCSRAEDRRGALDSVRIFHEGLFWRCSFMVTSHDYSIWDLWISNQPSSKVCQAAFLFPFPVNDPVGSWVEPHGLPKEPYEHHSAIVFRTFWSIFLVTGVAGVVVGGFAVICAGPLINHKLYKVGGALQLCGGLCLLAVVLMYLMWVQVLDTLEQFALHQRLSSCPSFHLSVQHGPSFLLAPVAVFFCLLAGLLFILVGRRVHRTQLEKKSKCPELSSPVVET</sequence>
<comment type="subcellular location">
    <subcellularLocation>
        <location evidence="1">Cell membrane</location>
        <topology evidence="1">Multi-pass membrane protein</topology>
    </subcellularLocation>
</comment>
<comment type="caution">
    <text evidence="12">The sequence shown here is derived from an EMBL/GenBank/DDBJ whole genome shotgun (WGS) entry which is preliminary data.</text>
</comment>
<keyword evidence="13" id="KW-1185">Reference proteome</keyword>
<evidence type="ECO:0000256" key="10">
    <source>
        <dbReference type="ARBA" id="ARBA00023180"/>
    </source>
</evidence>
<keyword evidence="6 11" id="KW-0812">Transmembrane</keyword>
<dbReference type="Gene3D" id="1.20.140.150">
    <property type="match status" value="1"/>
</dbReference>
<accession>A0AAD3RF07</accession>
<reference evidence="12" key="1">
    <citation type="submission" date="2022-08" db="EMBL/GenBank/DDBJ databases">
        <title>Genome sequencing of akame (Lates japonicus).</title>
        <authorList>
            <person name="Hashiguchi Y."/>
            <person name="Takahashi H."/>
        </authorList>
    </citation>
    <scope>NUCLEOTIDE SEQUENCE</scope>
    <source>
        <strain evidence="12">Kochi</strain>
    </source>
</reference>
<keyword evidence="10" id="KW-0325">Glycoprotein</keyword>
<keyword evidence="8 11" id="KW-1133">Transmembrane helix</keyword>
<keyword evidence="4" id="KW-1003">Cell membrane</keyword>
<keyword evidence="9 11" id="KW-0472">Membrane</keyword>
<dbReference type="EMBL" id="BRZM01000095">
    <property type="protein sequence ID" value="GLD66633.1"/>
    <property type="molecule type" value="Genomic_DNA"/>
</dbReference>
<gene>
    <name evidence="12" type="ORF">AKAME5_001801700</name>
</gene>
<dbReference type="GO" id="GO:0007517">
    <property type="term" value="P:muscle organ development"/>
    <property type="evidence" value="ECO:0007669"/>
    <property type="project" value="UniProtKB-KW"/>
</dbReference>
<evidence type="ECO:0000313" key="13">
    <source>
        <dbReference type="Proteomes" id="UP001279410"/>
    </source>
</evidence>
<comment type="similarity">
    <text evidence="2">Belongs to the TMEM182 family.</text>
</comment>
<evidence type="ECO:0000256" key="2">
    <source>
        <dbReference type="ARBA" id="ARBA00006418"/>
    </source>
</evidence>
<evidence type="ECO:0000256" key="4">
    <source>
        <dbReference type="ARBA" id="ARBA00022475"/>
    </source>
</evidence>
<evidence type="ECO:0000256" key="8">
    <source>
        <dbReference type="ARBA" id="ARBA00022989"/>
    </source>
</evidence>
<dbReference type="PANTHER" id="PTHR32012">
    <property type="entry name" value="TRANSMEMBRANE PROTEIN 182-RELATED"/>
    <property type="match status" value="1"/>
</dbReference>
<dbReference type="Proteomes" id="UP001279410">
    <property type="component" value="Unassembled WGS sequence"/>
</dbReference>
<evidence type="ECO:0000256" key="6">
    <source>
        <dbReference type="ARBA" id="ARBA00022692"/>
    </source>
</evidence>
<evidence type="ECO:0000256" key="11">
    <source>
        <dbReference type="SAM" id="Phobius"/>
    </source>
</evidence>
<evidence type="ECO:0000313" key="12">
    <source>
        <dbReference type="EMBL" id="GLD66633.1"/>
    </source>
</evidence>
<evidence type="ECO:0000256" key="1">
    <source>
        <dbReference type="ARBA" id="ARBA00004651"/>
    </source>
</evidence>
<protein>
    <recommendedName>
        <fullName evidence="3">Transmembrane protein 182</fullName>
    </recommendedName>
</protein>
<dbReference type="GO" id="GO:0005886">
    <property type="term" value="C:plasma membrane"/>
    <property type="evidence" value="ECO:0007669"/>
    <property type="project" value="UniProtKB-SubCell"/>
</dbReference>
<dbReference type="PANTHER" id="PTHR32012:SF0">
    <property type="entry name" value="TRANSMEMBRANE PROTEIN 182"/>
    <property type="match status" value="1"/>
</dbReference>
<name>A0AAD3RF07_LATJO</name>
<dbReference type="InterPro" id="IPR004031">
    <property type="entry name" value="PMP22/EMP/MP20/Claudin"/>
</dbReference>
<evidence type="ECO:0000256" key="9">
    <source>
        <dbReference type="ARBA" id="ARBA00023136"/>
    </source>
</evidence>
<feature type="transmembrane region" description="Helical" evidence="11">
    <location>
        <begin position="236"/>
        <end position="257"/>
    </location>
</feature>
<keyword evidence="5" id="KW-0517">Myogenesis</keyword>
<dbReference type="Pfam" id="PF13903">
    <property type="entry name" value="Claudin_2"/>
    <property type="match status" value="1"/>
</dbReference>
<organism evidence="12 13">
    <name type="scientific">Lates japonicus</name>
    <name type="common">Japanese lates</name>
    <dbReference type="NCBI Taxonomy" id="270547"/>
    <lineage>
        <taxon>Eukaryota</taxon>
        <taxon>Metazoa</taxon>
        <taxon>Chordata</taxon>
        <taxon>Craniata</taxon>
        <taxon>Vertebrata</taxon>
        <taxon>Euteleostomi</taxon>
        <taxon>Actinopterygii</taxon>
        <taxon>Neopterygii</taxon>
        <taxon>Teleostei</taxon>
        <taxon>Neoteleostei</taxon>
        <taxon>Acanthomorphata</taxon>
        <taxon>Carangaria</taxon>
        <taxon>Carangaria incertae sedis</taxon>
        <taxon>Centropomidae</taxon>
        <taxon>Lates</taxon>
    </lineage>
</organism>
<feature type="transmembrane region" description="Helical" evidence="11">
    <location>
        <begin position="182"/>
        <end position="204"/>
    </location>
</feature>
<feature type="transmembrane region" description="Helical" evidence="11">
    <location>
        <begin position="149"/>
        <end position="175"/>
    </location>
</feature>
<evidence type="ECO:0000256" key="7">
    <source>
        <dbReference type="ARBA" id="ARBA00022729"/>
    </source>
</evidence>
<proteinExistence type="inferred from homology"/>
<evidence type="ECO:0000256" key="3">
    <source>
        <dbReference type="ARBA" id="ARBA00014600"/>
    </source>
</evidence>
<evidence type="ECO:0000256" key="5">
    <source>
        <dbReference type="ARBA" id="ARBA00022541"/>
    </source>
</evidence>